<evidence type="ECO:0000256" key="2">
    <source>
        <dbReference type="ARBA" id="ARBA00022562"/>
    </source>
</evidence>
<evidence type="ECO:0000256" key="13">
    <source>
        <dbReference type="ARBA" id="ARBA00023157"/>
    </source>
</evidence>
<sequence>MDYAALSPHVGAWALRDDQLGNSSLRGGAFNWGNIGSRISSALSSTGRWLYNAGNRFVHSNTFNQIKQGLRDSGVVQNAAHLAGETLNALTDIGRLKLQQDLENLRRKALGEEKASDQGDLKALIAALQAQMAAAPAPSVAAPAPMPAAPPAPIVPPPPPTAPTVIPTPPPPTVPPPREQITSSAPASPFEIPNTVEYAPSAKRRRKRPAPGNWRSRLNTIAGTGVTTSRRRMCY</sequence>
<keyword evidence="18" id="KW-1185">Reference proteome</keyword>
<keyword evidence="4" id="KW-1162">Viral penetration into host cytoplasm</keyword>
<evidence type="ECO:0000313" key="18">
    <source>
        <dbReference type="Proteomes" id="UP001327288"/>
    </source>
</evidence>
<dbReference type="EMBL" id="OR529407">
    <property type="protein sequence ID" value="WPS63618.1"/>
    <property type="molecule type" value="Genomic_DNA"/>
</dbReference>
<protein>
    <submittedName>
        <fullName evidence="17">PVI</fullName>
    </submittedName>
</protein>
<name>A0ABZ0T3G4_9ADEN</name>
<feature type="region of interest" description="Disordered" evidence="16">
    <location>
        <begin position="152"/>
        <end position="218"/>
    </location>
</feature>
<feature type="compositionally biased region" description="Pro residues" evidence="16">
    <location>
        <begin position="152"/>
        <end position="178"/>
    </location>
</feature>
<evidence type="ECO:0000313" key="17">
    <source>
        <dbReference type="EMBL" id="WPS63618.1"/>
    </source>
</evidence>
<keyword evidence="12" id="KW-1176">Cytoplasmic inwards viral transport</keyword>
<evidence type="ECO:0000256" key="12">
    <source>
        <dbReference type="ARBA" id="ARBA00023120"/>
    </source>
</evidence>
<evidence type="ECO:0000256" key="11">
    <source>
        <dbReference type="ARBA" id="ARBA00023099"/>
    </source>
</evidence>
<evidence type="ECO:0000256" key="15">
    <source>
        <dbReference type="ARBA" id="ARBA00023296"/>
    </source>
</evidence>
<keyword evidence="5" id="KW-1188">Viral release from host cell</keyword>
<keyword evidence="15" id="KW-1160">Virus entry into host cell</keyword>
<dbReference type="Pfam" id="PF02993">
    <property type="entry name" value="MCPVI"/>
    <property type="match status" value="1"/>
</dbReference>
<organism evidence="17 18">
    <name type="scientific">Aviadenovirus sp</name>
    <dbReference type="NCBI Taxonomy" id="2217649"/>
    <lineage>
        <taxon>Viruses</taxon>
        <taxon>Varidnaviria</taxon>
        <taxon>Bamfordvirae</taxon>
        <taxon>Preplasmiviricota</taxon>
        <taxon>Polisuviricotina</taxon>
        <taxon>Pharingeaviricetes</taxon>
        <taxon>Rowavirales</taxon>
        <taxon>Adenoviridae</taxon>
        <taxon>Aviadenovirus</taxon>
    </lineage>
</organism>
<reference evidence="18" key="1">
    <citation type="submission" date="2024-05" db="EMBL/GenBank/DDBJ databases">
        <authorList>
            <person name="Karamendin K."/>
            <person name="Kydyrmanov A."/>
            <person name="Kasymbekov Y."/>
            <person name="Nuralibekov S."/>
            <person name="Sabyrzhan T."/>
            <person name="Khan Y."/>
        </authorList>
    </citation>
    <scope>NUCLEOTIDE SEQUENCE [LARGE SCALE GENOMIC DNA]</scope>
</reference>
<evidence type="ECO:0000256" key="16">
    <source>
        <dbReference type="SAM" id="MobiDB-lite"/>
    </source>
</evidence>
<evidence type="ECO:0000256" key="7">
    <source>
        <dbReference type="ARBA" id="ARBA00022844"/>
    </source>
</evidence>
<evidence type="ECO:0000256" key="4">
    <source>
        <dbReference type="ARBA" id="ARBA00022595"/>
    </source>
</evidence>
<evidence type="ECO:0000256" key="9">
    <source>
        <dbReference type="ARBA" id="ARBA00022950"/>
    </source>
</evidence>
<keyword evidence="13" id="KW-1015">Disulfide bond</keyword>
<keyword evidence="1" id="KW-0167">Capsid protein</keyword>
<keyword evidence="6" id="KW-0832">Ubl conjugation</keyword>
<evidence type="ECO:0000256" key="3">
    <source>
        <dbReference type="ARBA" id="ARBA00022581"/>
    </source>
</evidence>
<keyword evidence="3" id="KW-0945">Host-virus interaction</keyword>
<keyword evidence="2" id="KW-1048">Host nucleus</keyword>
<evidence type="ECO:0000256" key="10">
    <source>
        <dbReference type="ARBA" id="ARBA00022952"/>
    </source>
</evidence>
<evidence type="ECO:0000256" key="8">
    <source>
        <dbReference type="ARBA" id="ARBA00022921"/>
    </source>
</evidence>
<accession>A0ABZ0T3G4</accession>
<keyword evidence="11" id="KW-1174">Viral penetration via lysis of host organellar membrane</keyword>
<keyword evidence="9" id="KW-0118">Viral capsid assembly</keyword>
<keyword evidence="14" id="KW-1035">Host cytoplasm</keyword>
<dbReference type="Proteomes" id="UP001327288">
    <property type="component" value="Segment"/>
</dbReference>
<keyword evidence="10" id="KW-1177">Microtubular inwards viral transport</keyword>
<evidence type="ECO:0000256" key="6">
    <source>
        <dbReference type="ARBA" id="ARBA00022843"/>
    </source>
</evidence>
<keyword evidence="8" id="KW-0426">Late protein</keyword>
<evidence type="ECO:0000256" key="1">
    <source>
        <dbReference type="ARBA" id="ARBA00022561"/>
    </source>
</evidence>
<keyword evidence="7" id="KW-0946">Virion</keyword>
<evidence type="ECO:0000256" key="14">
    <source>
        <dbReference type="ARBA" id="ARBA00023200"/>
    </source>
</evidence>
<dbReference type="InterPro" id="IPR004243">
    <property type="entry name" value="McpVI"/>
</dbReference>
<evidence type="ECO:0000256" key="5">
    <source>
        <dbReference type="ARBA" id="ARBA00022612"/>
    </source>
</evidence>
<proteinExistence type="predicted"/>